<dbReference type="AlphaFoldDB" id="A0A329RRN7"/>
<name>A0A329RRN7_9STRA</name>
<feature type="region of interest" description="Disordered" evidence="1">
    <location>
        <begin position="64"/>
        <end position="87"/>
    </location>
</feature>
<dbReference type="Proteomes" id="UP000251314">
    <property type="component" value="Unassembled WGS sequence"/>
</dbReference>
<protein>
    <submittedName>
        <fullName evidence="2">Uncharacterized protein</fullName>
    </submittedName>
</protein>
<keyword evidence="3" id="KW-1185">Reference proteome</keyword>
<sequence length="210" mass="23349">MICWLYLVVGYQIKPSPFTGRCRQIDMATDSNNRTESFGLPGGASFLRSVPRPTTKISLVAGLAKPTQRRRNVTTTPKNSDGDQDAFLSTDERTGCNLVQENGPRLESTASHQTARVPHPNFAIVNPSKVSSMAREVLVVWLKLRKEYEEYTQGRGKEGKEDVSAVMKSVKSFFDASVLETLCEVCWGVDQSSVTDDFLLGKIYEITDSF</sequence>
<dbReference type="VEuPathDB" id="FungiDB:PC110_g16439"/>
<dbReference type="EMBL" id="MJFZ01000585">
    <property type="protein sequence ID" value="RAW27161.1"/>
    <property type="molecule type" value="Genomic_DNA"/>
</dbReference>
<evidence type="ECO:0000256" key="1">
    <source>
        <dbReference type="SAM" id="MobiDB-lite"/>
    </source>
</evidence>
<organism evidence="2 3">
    <name type="scientific">Phytophthora cactorum</name>
    <dbReference type="NCBI Taxonomy" id="29920"/>
    <lineage>
        <taxon>Eukaryota</taxon>
        <taxon>Sar</taxon>
        <taxon>Stramenopiles</taxon>
        <taxon>Oomycota</taxon>
        <taxon>Peronosporomycetes</taxon>
        <taxon>Peronosporales</taxon>
        <taxon>Peronosporaceae</taxon>
        <taxon>Phytophthora</taxon>
    </lineage>
</organism>
<reference evidence="2 3" key="1">
    <citation type="submission" date="2018-01" db="EMBL/GenBank/DDBJ databases">
        <title>Draft genome of the strawberry crown rot pathogen Phytophthora cactorum.</title>
        <authorList>
            <person name="Armitage A.D."/>
            <person name="Lysoe E."/>
            <person name="Nellist C.F."/>
            <person name="Harrison R.J."/>
            <person name="Brurberg M.B."/>
        </authorList>
    </citation>
    <scope>NUCLEOTIDE SEQUENCE [LARGE SCALE GENOMIC DNA]</scope>
    <source>
        <strain evidence="2 3">10300</strain>
    </source>
</reference>
<accession>A0A329RRN7</accession>
<proteinExistence type="predicted"/>
<comment type="caution">
    <text evidence="2">The sequence shown here is derived from an EMBL/GenBank/DDBJ whole genome shotgun (WGS) entry which is preliminary data.</text>
</comment>
<evidence type="ECO:0000313" key="2">
    <source>
        <dbReference type="EMBL" id="RAW27161.1"/>
    </source>
</evidence>
<gene>
    <name evidence="2" type="ORF">PC110_g16439</name>
</gene>
<dbReference type="OrthoDB" id="123361at2759"/>
<evidence type="ECO:0000313" key="3">
    <source>
        <dbReference type="Proteomes" id="UP000251314"/>
    </source>
</evidence>